<evidence type="ECO:0000256" key="5">
    <source>
        <dbReference type="ARBA" id="ARBA00023163"/>
    </source>
</evidence>
<dbReference type="CDD" id="cd05466">
    <property type="entry name" value="PBP2_LTTR_substrate"/>
    <property type="match status" value="1"/>
</dbReference>
<evidence type="ECO:0000259" key="6">
    <source>
        <dbReference type="PROSITE" id="PS50931"/>
    </source>
</evidence>
<name>A0A402BZ89_RHOWR</name>
<protein>
    <submittedName>
        <fullName evidence="7">Transcriptional regulator, LysR family</fullName>
    </submittedName>
</protein>
<evidence type="ECO:0000313" key="7">
    <source>
        <dbReference type="EMBL" id="GCE36656.1"/>
    </source>
</evidence>
<dbReference type="Proteomes" id="UP000287519">
    <property type="component" value="Unassembled WGS sequence"/>
</dbReference>
<keyword evidence="2" id="KW-0805">Transcription regulation</keyword>
<keyword evidence="3" id="KW-0238">DNA-binding</keyword>
<dbReference type="OrthoDB" id="3176554at2"/>
<organism evidence="7 8">
    <name type="scientific">Rhodococcus wratislaviensis</name>
    <name type="common">Tsukamurella wratislaviensis</name>
    <dbReference type="NCBI Taxonomy" id="44752"/>
    <lineage>
        <taxon>Bacteria</taxon>
        <taxon>Bacillati</taxon>
        <taxon>Actinomycetota</taxon>
        <taxon>Actinomycetes</taxon>
        <taxon>Mycobacteriales</taxon>
        <taxon>Nocardiaceae</taxon>
        <taxon>Rhodococcus</taxon>
    </lineage>
</organism>
<dbReference type="InterPro" id="IPR005119">
    <property type="entry name" value="LysR_subst-bd"/>
</dbReference>
<keyword evidence="4" id="KW-0010">Activator</keyword>
<dbReference type="InterPro" id="IPR036390">
    <property type="entry name" value="WH_DNA-bd_sf"/>
</dbReference>
<evidence type="ECO:0000256" key="4">
    <source>
        <dbReference type="ARBA" id="ARBA00023159"/>
    </source>
</evidence>
<keyword evidence="5" id="KW-0804">Transcription</keyword>
<dbReference type="SUPFAM" id="SSF46785">
    <property type="entry name" value="Winged helix' DNA-binding domain"/>
    <property type="match status" value="1"/>
</dbReference>
<evidence type="ECO:0000256" key="1">
    <source>
        <dbReference type="ARBA" id="ARBA00009437"/>
    </source>
</evidence>
<dbReference type="PRINTS" id="PR00039">
    <property type="entry name" value="HTHLYSR"/>
</dbReference>
<dbReference type="InterPro" id="IPR000847">
    <property type="entry name" value="LysR_HTH_N"/>
</dbReference>
<evidence type="ECO:0000256" key="3">
    <source>
        <dbReference type="ARBA" id="ARBA00023125"/>
    </source>
</evidence>
<gene>
    <name evidence="7" type="ORF">Rhow_003260</name>
</gene>
<comment type="caution">
    <text evidence="7">The sequence shown here is derived from an EMBL/GenBank/DDBJ whole genome shotgun (WGS) entry which is preliminary data.</text>
</comment>
<reference evidence="7 8" key="1">
    <citation type="submission" date="2018-11" db="EMBL/GenBank/DDBJ databases">
        <title>Microbial catabolism of amino acid.</title>
        <authorList>
            <person name="Hibi M."/>
            <person name="Ogawa J."/>
        </authorList>
    </citation>
    <scope>NUCLEOTIDE SEQUENCE [LARGE SCALE GENOMIC DNA]</scope>
    <source>
        <strain evidence="7 8">C31-06</strain>
    </source>
</reference>
<dbReference type="Pfam" id="PF03466">
    <property type="entry name" value="LysR_substrate"/>
    <property type="match status" value="1"/>
</dbReference>
<sequence length="324" mass="35172">MSEGPTLRQLRYFLRSVEAGSFSAAAAAEHVAQPSLSEQIRRLERNIGAQLFTRTNRTLQLTDVGRMIIPLARQTVRSADDLAATAREARTLTGGEVSFGTFSSAHRYLLTPLITEFRSLHPQVKVKIVGLNSSEVANAVRNGDLEAGLVQLPIDETRLAVSDPVLVDEVVYVSADANRTGQPISIEDLSRATLILSEARWQADDPLRRSIAARAEAASVEVAPTIEVEFQSAAMELAADGIGDTLVSYLVARSHESANKVTWVALDPPYEERFAFVTHVSGSLSPATRQFMSLAHRHISALQSVASGWSGRRPTRTAASENGR</sequence>
<comment type="similarity">
    <text evidence="1">Belongs to the LysR transcriptional regulatory family.</text>
</comment>
<dbReference type="Gene3D" id="1.10.10.10">
    <property type="entry name" value="Winged helix-like DNA-binding domain superfamily/Winged helix DNA-binding domain"/>
    <property type="match status" value="1"/>
</dbReference>
<evidence type="ECO:0000313" key="8">
    <source>
        <dbReference type="Proteomes" id="UP000287519"/>
    </source>
</evidence>
<keyword evidence="8" id="KW-1185">Reference proteome</keyword>
<dbReference type="GO" id="GO:0032993">
    <property type="term" value="C:protein-DNA complex"/>
    <property type="evidence" value="ECO:0007669"/>
    <property type="project" value="TreeGrafter"/>
</dbReference>
<dbReference type="Pfam" id="PF00126">
    <property type="entry name" value="HTH_1"/>
    <property type="match status" value="1"/>
</dbReference>
<dbReference type="RefSeq" id="WP_124389543.1">
    <property type="nucleotide sequence ID" value="NZ_BHYM01000003.1"/>
</dbReference>
<dbReference type="SUPFAM" id="SSF53850">
    <property type="entry name" value="Periplasmic binding protein-like II"/>
    <property type="match status" value="1"/>
</dbReference>
<accession>A0A402BZ89</accession>
<dbReference type="PROSITE" id="PS50931">
    <property type="entry name" value="HTH_LYSR"/>
    <property type="match status" value="1"/>
</dbReference>
<dbReference type="GO" id="GO:0003700">
    <property type="term" value="F:DNA-binding transcription factor activity"/>
    <property type="evidence" value="ECO:0007669"/>
    <property type="project" value="InterPro"/>
</dbReference>
<proteinExistence type="inferred from homology"/>
<dbReference type="EMBL" id="BHYM01000003">
    <property type="protein sequence ID" value="GCE36656.1"/>
    <property type="molecule type" value="Genomic_DNA"/>
</dbReference>
<dbReference type="InterPro" id="IPR036388">
    <property type="entry name" value="WH-like_DNA-bd_sf"/>
</dbReference>
<evidence type="ECO:0000256" key="2">
    <source>
        <dbReference type="ARBA" id="ARBA00023015"/>
    </source>
</evidence>
<dbReference type="PANTHER" id="PTHR30346:SF28">
    <property type="entry name" value="HTH-TYPE TRANSCRIPTIONAL REGULATOR CYNR"/>
    <property type="match status" value="1"/>
</dbReference>
<dbReference type="GO" id="GO:0003677">
    <property type="term" value="F:DNA binding"/>
    <property type="evidence" value="ECO:0007669"/>
    <property type="project" value="UniProtKB-KW"/>
</dbReference>
<dbReference type="Gene3D" id="3.40.190.290">
    <property type="match status" value="1"/>
</dbReference>
<dbReference type="FunFam" id="1.10.10.10:FF:000001">
    <property type="entry name" value="LysR family transcriptional regulator"/>
    <property type="match status" value="1"/>
</dbReference>
<dbReference type="AlphaFoldDB" id="A0A402BZ89"/>
<feature type="domain" description="HTH lysR-type" evidence="6">
    <location>
        <begin position="5"/>
        <end position="62"/>
    </location>
</feature>
<dbReference type="PANTHER" id="PTHR30346">
    <property type="entry name" value="TRANSCRIPTIONAL DUAL REGULATOR HCAR-RELATED"/>
    <property type="match status" value="1"/>
</dbReference>